<accession>A0A835ARU4</accession>
<protein>
    <submittedName>
        <fullName evidence="2">Uncharacterized protein</fullName>
    </submittedName>
</protein>
<dbReference type="OrthoDB" id="658336at2759"/>
<evidence type="ECO:0000313" key="2">
    <source>
        <dbReference type="EMBL" id="KAF8666443.1"/>
    </source>
</evidence>
<dbReference type="Proteomes" id="UP000636709">
    <property type="component" value="Unassembled WGS sequence"/>
</dbReference>
<evidence type="ECO:0000313" key="3">
    <source>
        <dbReference type="Proteomes" id="UP000636709"/>
    </source>
</evidence>
<proteinExistence type="predicted"/>
<organism evidence="2 3">
    <name type="scientific">Digitaria exilis</name>
    <dbReference type="NCBI Taxonomy" id="1010633"/>
    <lineage>
        <taxon>Eukaryota</taxon>
        <taxon>Viridiplantae</taxon>
        <taxon>Streptophyta</taxon>
        <taxon>Embryophyta</taxon>
        <taxon>Tracheophyta</taxon>
        <taxon>Spermatophyta</taxon>
        <taxon>Magnoliopsida</taxon>
        <taxon>Liliopsida</taxon>
        <taxon>Poales</taxon>
        <taxon>Poaceae</taxon>
        <taxon>PACMAD clade</taxon>
        <taxon>Panicoideae</taxon>
        <taxon>Panicodae</taxon>
        <taxon>Paniceae</taxon>
        <taxon>Anthephorinae</taxon>
        <taxon>Digitaria</taxon>
    </lineage>
</organism>
<name>A0A835ARU4_9POAL</name>
<reference evidence="2" key="1">
    <citation type="submission" date="2020-07" db="EMBL/GenBank/DDBJ databases">
        <title>Genome sequence and genetic diversity analysis of an under-domesticated orphan crop, white fonio (Digitaria exilis).</title>
        <authorList>
            <person name="Bennetzen J.L."/>
            <person name="Chen S."/>
            <person name="Ma X."/>
            <person name="Wang X."/>
            <person name="Yssel A.E.J."/>
            <person name="Chaluvadi S.R."/>
            <person name="Johnson M."/>
            <person name="Gangashetty P."/>
            <person name="Hamidou F."/>
            <person name="Sanogo M.D."/>
            <person name="Zwaenepoel A."/>
            <person name="Wallace J."/>
            <person name="Van De Peer Y."/>
            <person name="Van Deynze A."/>
        </authorList>
    </citation>
    <scope>NUCLEOTIDE SEQUENCE</scope>
    <source>
        <tissue evidence="2">Leaves</tissue>
    </source>
</reference>
<dbReference type="EMBL" id="JACEFO010002306">
    <property type="protein sequence ID" value="KAF8666443.1"/>
    <property type="molecule type" value="Genomic_DNA"/>
</dbReference>
<keyword evidence="1" id="KW-0732">Signal</keyword>
<evidence type="ECO:0000256" key="1">
    <source>
        <dbReference type="SAM" id="SignalP"/>
    </source>
</evidence>
<feature type="chain" id="PRO_5032947103" evidence="1">
    <location>
        <begin position="27"/>
        <end position="166"/>
    </location>
</feature>
<feature type="signal peptide" evidence="1">
    <location>
        <begin position="1"/>
        <end position="26"/>
    </location>
</feature>
<comment type="caution">
    <text evidence="2">The sequence shown here is derived from an EMBL/GenBank/DDBJ whole genome shotgun (WGS) entry which is preliminary data.</text>
</comment>
<dbReference type="AlphaFoldDB" id="A0A835ARU4"/>
<keyword evidence="3" id="KW-1185">Reference proteome</keyword>
<sequence>MAASGAAPKGALVAAVFLVLLQSSMGQEPMPAPAQAPAPVRAPSAPPNCSTCLQNCNTHCQGIATSDYQKCEPILASVYAACFQGCSKGRCNGTYGVTSCEVNTCAASGCGCPCHVECCKSCSTSAWQASYSCTSAAGRVMQFCMPDCTNRCAQCRPPAPPPPAMS</sequence>
<gene>
    <name evidence="2" type="ORF">HU200_053553</name>
</gene>